<dbReference type="InterPro" id="IPR013783">
    <property type="entry name" value="Ig-like_fold"/>
</dbReference>
<sequence>MDLVLSGSTSNVEENQTVTVTFGGKTYTAKVDADGNWTATVPSADLAGLKDGDASVQVSVTNAHGNSASAGREYSVDATAPTVNIDTVTGDNVINGSEAAAGVDISGTTTAEVGQTVTVTLGGNSYTAQVQQGGVWSVNVPGTDLSALADNGYTVQASVSDAAGNPGSAGKAITLDTTPPTVSFNVVAGDDVINSVEHGQAQIVSGTATGASVGDKVVITIGSNQYTTTVDASGKWSVGVPASVISALTDGTVTLSATITDSAGNSSTQTHDVVVNTASVALTVNTLSGDDVINAAEAGASLVINGSSAQFASGTQVTITLNGKSYTATIQSDGSGQPPYRPPTWAPRPTARAEFLFRRRTAPGTAPRRRTPSAWTPPRR</sequence>
<proteinExistence type="predicted"/>
<dbReference type="NCBIfam" id="NF033510">
    <property type="entry name" value="Ca_tandemer"/>
    <property type="match status" value="4"/>
</dbReference>
<accession>A0A4Y5ZU99</accession>
<name>A0A4Y5ZU99_9ENTR</name>
<dbReference type="Proteomes" id="UP000318237">
    <property type="component" value="Chromosome"/>
</dbReference>
<feature type="region of interest" description="Disordered" evidence="1">
    <location>
        <begin position="355"/>
        <end position="380"/>
    </location>
</feature>
<dbReference type="AlphaFoldDB" id="A0A4Y5ZU99"/>
<dbReference type="InterPro" id="IPR049826">
    <property type="entry name" value="Ig-like_ice"/>
</dbReference>
<evidence type="ECO:0000313" key="4">
    <source>
        <dbReference type="Proteomes" id="UP000318237"/>
    </source>
</evidence>
<reference evidence="3 4" key="1">
    <citation type="submission" date="2019-06" db="EMBL/GenBank/DDBJ databases">
        <title>Whole genome sequencing of XDR Enterobacter.</title>
        <authorList>
            <person name="Gnana Soundari P."/>
            <person name="Vijayakumar R."/>
            <person name="Krishnan P."/>
        </authorList>
    </citation>
    <scope>NUCLEOTIDE SEQUENCE [LARGE SCALE GENOMIC DNA]</scope>
    <source>
        <strain evidence="3 4">C126</strain>
    </source>
</reference>
<dbReference type="InterPro" id="IPR044016">
    <property type="entry name" value="Big_13"/>
</dbReference>
<dbReference type="NCBIfam" id="NF012196">
    <property type="entry name" value="Ig_like_ice"/>
    <property type="match status" value="3"/>
</dbReference>
<dbReference type="Gene3D" id="2.60.40.10">
    <property type="entry name" value="Immunoglobulins"/>
    <property type="match status" value="4"/>
</dbReference>
<organism evidence="3 4">
    <name type="scientific">Enterobacter hormaechei</name>
    <dbReference type="NCBI Taxonomy" id="158836"/>
    <lineage>
        <taxon>Bacteria</taxon>
        <taxon>Pseudomonadati</taxon>
        <taxon>Pseudomonadota</taxon>
        <taxon>Gammaproteobacteria</taxon>
        <taxon>Enterobacterales</taxon>
        <taxon>Enterobacteriaceae</taxon>
        <taxon>Enterobacter</taxon>
        <taxon>Enterobacter cloacae complex</taxon>
    </lineage>
</organism>
<evidence type="ECO:0000259" key="2">
    <source>
        <dbReference type="Pfam" id="PF19077"/>
    </source>
</evidence>
<feature type="domain" description="Bacterial Ig-like" evidence="2">
    <location>
        <begin position="104"/>
        <end position="177"/>
    </location>
</feature>
<feature type="domain" description="Bacterial Ig-like" evidence="2">
    <location>
        <begin position="215"/>
        <end position="277"/>
    </location>
</feature>
<gene>
    <name evidence="3" type="ORF">EIN43_04820</name>
</gene>
<evidence type="ECO:0000313" key="3">
    <source>
        <dbReference type="EMBL" id="QDE47223.1"/>
    </source>
</evidence>
<evidence type="ECO:0000256" key="1">
    <source>
        <dbReference type="SAM" id="MobiDB-lite"/>
    </source>
</evidence>
<dbReference type="Pfam" id="PF19077">
    <property type="entry name" value="Big_13"/>
    <property type="match status" value="2"/>
</dbReference>
<dbReference type="EMBL" id="CP041054">
    <property type="protein sequence ID" value="QDE47223.1"/>
    <property type="molecule type" value="Genomic_DNA"/>
</dbReference>
<protein>
    <submittedName>
        <fullName evidence="3">Ig-like domain-containing protein</fullName>
    </submittedName>
</protein>